<dbReference type="STRING" id="1030841.HMPREF9370_2157"/>
<evidence type="ECO:0000256" key="6">
    <source>
        <dbReference type="SAM" id="Phobius"/>
    </source>
</evidence>
<evidence type="ECO:0000256" key="1">
    <source>
        <dbReference type="ARBA" id="ARBA00004651"/>
    </source>
</evidence>
<keyword evidence="2" id="KW-1003">Cell membrane</keyword>
<dbReference type="InterPro" id="IPR050183">
    <property type="entry name" value="DsbB"/>
</dbReference>
<evidence type="ECO:0000256" key="5">
    <source>
        <dbReference type="ARBA" id="ARBA00023136"/>
    </source>
</evidence>
<dbReference type="OrthoDB" id="3711263at2"/>
<dbReference type="Gene3D" id="1.20.1550.10">
    <property type="entry name" value="DsbB-like"/>
    <property type="match status" value="1"/>
</dbReference>
<evidence type="ECO:0000256" key="4">
    <source>
        <dbReference type="ARBA" id="ARBA00022989"/>
    </source>
</evidence>
<dbReference type="PANTHER" id="PTHR36570">
    <property type="entry name" value="DISULFIDE BOND FORMATION PROTEIN B"/>
    <property type="match status" value="1"/>
</dbReference>
<dbReference type="AlphaFoldDB" id="G4CSS5"/>
<keyword evidence="5 6" id="KW-0472">Membrane</keyword>
<protein>
    <submittedName>
        <fullName evidence="7">Disulfide bond formation protein DsbB</fullName>
    </submittedName>
</protein>
<proteinExistence type="predicted"/>
<dbReference type="GO" id="GO:0015035">
    <property type="term" value="F:protein-disulfide reductase activity"/>
    <property type="evidence" value="ECO:0007669"/>
    <property type="project" value="InterPro"/>
</dbReference>
<dbReference type="PATRIC" id="fig|1030841.3.peg.2148"/>
<comment type="subcellular location">
    <subcellularLocation>
        <location evidence="1">Cell membrane</location>
        <topology evidence="1">Multi-pass membrane protein</topology>
    </subcellularLocation>
</comment>
<dbReference type="InterPro" id="IPR003752">
    <property type="entry name" value="DiS_bond_form_DsbB/BdbC"/>
</dbReference>
<dbReference type="PANTHER" id="PTHR36570:SF3">
    <property type="entry name" value="DISULFIDE BOND FORMATION PROTEIN B"/>
    <property type="match status" value="1"/>
</dbReference>
<feature type="transmembrane region" description="Helical" evidence="6">
    <location>
        <begin position="37"/>
        <end position="56"/>
    </location>
</feature>
<dbReference type="HOGENOM" id="CLU_098660_1_1_4"/>
<keyword evidence="4 6" id="KW-1133">Transmembrane helix</keyword>
<dbReference type="Proteomes" id="UP000005336">
    <property type="component" value="Unassembled WGS sequence"/>
</dbReference>
<dbReference type="GO" id="GO:0006457">
    <property type="term" value="P:protein folding"/>
    <property type="evidence" value="ECO:0007669"/>
    <property type="project" value="InterPro"/>
</dbReference>
<dbReference type="InterPro" id="IPR023380">
    <property type="entry name" value="DsbB-like_sf"/>
</dbReference>
<dbReference type="Pfam" id="PF02600">
    <property type="entry name" value="DsbB"/>
    <property type="match status" value="1"/>
</dbReference>
<name>G4CSS5_9NEIS</name>
<evidence type="ECO:0000256" key="2">
    <source>
        <dbReference type="ARBA" id="ARBA00022475"/>
    </source>
</evidence>
<organism evidence="7 8">
    <name type="scientific">Neisseria wadsworthii 9715</name>
    <dbReference type="NCBI Taxonomy" id="1030841"/>
    <lineage>
        <taxon>Bacteria</taxon>
        <taxon>Pseudomonadati</taxon>
        <taxon>Pseudomonadota</taxon>
        <taxon>Betaproteobacteria</taxon>
        <taxon>Neisseriales</taxon>
        <taxon>Neisseriaceae</taxon>
        <taxon>Neisseria</taxon>
    </lineage>
</organism>
<sequence length="160" mass="17776">MSYRKALLIVVATGLLCTAGSFFAQYVMKLNPCPLCILQRVAVISVTLMSILVLLLPAHKKGGWFAAAVLISIPALWGLGVAGYQIWLQSLPVMERPSCGAPWTFRLKDWPLFDVWEPVVRGFGDCGVQEHVMGVPLPIWSVMFFGSVLIWVWFAPRLSK</sequence>
<keyword evidence="8" id="KW-1185">Reference proteome</keyword>
<reference evidence="7 8" key="1">
    <citation type="submission" date="2011-06" db="EMBL/GenBank/DDBJ databases">
        <authorList>
            <person name="Muzny D."/>
            <person name="Qin X."/>
            <person name="Deng J."/>
            <person name="Jiang H."/>
            <person name="Liu Y."/>
            <person name="Qu J."/>
            <person name="Song X.-Z."/>
            <person name="Zhang L."/>
            <person name="Thornton R."/>
            <person name="Coyle M."/>
            <person name="Francisco L."/>
            <person name="Jackson L."/>
            <person name="Javaid M."/>
            <person name="Korchina V."/>
            <person name="Kovar C."/>
            <person name="Mata R."/>
            <person name="Mathew T."/>
            <person name="Ngo R."/>
            <person name="Nguyen L."/>
            <person name="Nguyen N."/>
            <person name="Okwuonu G."/>
            <person name="Ongeri F."/>
            <person name="Pham C."/>
            <person name="Simmons D."/>
            <person name="Wilczek-Boney K."/>
            <person name="Hale W."/>
            <person name="Jakkamsetti A."/>
            <person name="Pham P."/>
            <person name="Ruth R."/>
            <person name="San Lucas F."/>
            <person name="Warren J."/>
            <person name="Zhang J."/>
            <person name="Zhao Z."/>
            <person name="Zhou C."/>
            <person name="Zhu D."/>
            <person name="Lee S."/>
            <person name="Bess C."/>
            <person name="Blankenburg K."/>
            <person name="Forbes L."/>
            <person name="Fu Q."/>
            <person name="Gubbala S."/>
            <person name="Hirani K."/>
            <person name="Jayaseelan J.C."/>
            <person name="Lara F."/>
            <person name="Munidasa M."/>
            <person name="Palculict T."/>
            <person name="Patil S."/>
            <person name="Pu L.-L."/>
            <person name="Saada N."/>
            <person name="Tang L."/>
            <person name="Weissenberger G."/>
            <person name="Zhu Y."/>
            <person name="Hemphill L."/>
            <person name="Shang Y."/>
            <person name="Youmans B."/>
            <person name="Ayvaz T."/>
            <person name="Ross M."/>
            <person name="Santibanez J."/>
            <person name="Aqrawi P."/>
            <person name="Gross S."/>
            <person name="Joshi V."/>
            <person name="Fowler G."/>
            <person name="Nazareth L."/>
            <person name="Reid J."/>
            <person name="Worley K."/>
            <person name="Petrosino J."/>
            <person name="Highlander S."/>
            <person name="Gibbs R."/>
        </authorList>
    </citation>
    <scope>NUCLEOTIDE SEQUENCE [LARGE SCALE GENOMIC DNA]</scope>
    <source>
        <strain evidence="7 8">9715</strain>
    </source>
</reference>
<comment type="caution">
    <text evidence="7">The sequence shown here is derived from an EMBL/GenBank/DDBJ whole genome shotgun (WGS) entry which is preliminary data.</text>
</comment>
<evidence type="ECO:0000256" key="3">
    <source>
        <dbReference type="ARBA" id="ARBA00022692"/>
    </source>
</evidence>
<evidence type="ECO:0000313" key="7">
    <source>
        <dbReference type="EMBL" id="EGZ44631.1"/>
    </source>
</evidence>
<evidence type="ECO:0000313" key="8">
    <source>
        <dbReference type="Proteomes" id="UP000005336"/>
    </source>
</evidence>
<dbReference type="EMBL" id="AGAZ01000070">
    <property type="protein sequence ID" value="EGZ44631.1"/>
    <property type="molecule type" value="Genomic_DNA"/>
</dbReference>
<keyword evidence="3 6" id="KW-0812">Transmembrane</keyword>
<gene>
    <name evidence="7" type="primary">dsbB</name>
    <name evidence="7" type="ORF">HMPREF9370_2157</name>
</gene>
<accession>G4CSS5</accession>
<dbReference type="GO" id="GO:0005886">
    <property type="term" value="C:plasma membrane"/>
    <property type="evidence" value="ECO:0007669"/>
    <property type="project" value="UniProtKB-SubCell"/>
</dbReference>
<feature type="transmembrane region" description="Helical" evidence="6">
    <location>
        <begin position="137"/>
        <end position="155"/>
    </location>
</feature>
<feature type="transmembrane region" description="Helical" evidence="6">
    <location>
        <begin position="63"/>
        <end position="87"/>
    </location>
</feature>
<dbReference type="SUPFAM" id="SSF158442">
    <property type="entry name" value="DsbB-like"/>
    <property type="match status" value="1"/>
</dbReference>